<keyword evidence="3" id="KW-1185">Reference proteome</keyword>
<gene>
    <name evidence="2" type="ORF">E2C01_062426</name>
</gene>
<proteinExistence type="predicted"/>
<reference evidence="2 3" key="1">
    <citation type="submission" date="2019-05" db="EMBL/GenBank/DDBJ databases">
        <title>Another draft genome of Portunus trituberculatus and its Hox gene families provides insights of decapod evolution.</title>
        <authorList>
            <person name="Jeong J.-H."/>
            <person name="Song I."/>
            <person name="Kim S."/>
            <person name="Choi T."/>
            <person name="Kim D."/>
            <person name="Ryu S."/>
            <person name="Kim W."/>
        </authorList>
    </citation>
    <scope>NUCLEOTIDE SEQUENCE [LARGE SCALE GENOMIC DNA]</scope>
    <source>
        <tissue evidence="2">Muscle</tissue>
    </source>
</reference>
<accession>A0A5B7HH96</accession>
<name>A0A5B7HH96_PORTR</name>
<dbReference type="EMBL" id="VSRR010027507">
    <property type="protein sequence ID" value="MPC68228.1"/>
    <property type="molecule type" value="Genomic_DNA"/>
</dbReference>
<sequence>MRPSTEGVNLISTIYLSHIVSALQQWTLADCCRGSPTHQHHLNDTSTTPQRLPPTQQTSSNSSCEF</sequence>
<protein>
    <submittedName>
        <fullName evidence="2">Uncharacterized protein</fullName>
    </submittedName>
</protein>
<comment type="caution">
    <text evidence="2">The sequence shown here is derived from an EMBL/GenBank/DDBJ whole genome shotgun (WGS) entry which is preliminary data.</text>
</comment>
<dbReference type="AlphaFoldDB" id="A0A5B7HH96"/>
<dbReference type="Proteomes" id="UP000324222">
    <property type="component" value="Unassembled WGS sequence"/>
</dbReference>
<evidence type="ECO:0000313" key="3">
    <source>
        <dbReference type="Proteomes" id="UP000324222"/>
    </source>
</evidence>
<organism evidence="2 3">
    <name type="scientific">Portunus trituberculatus</name>
    <name type="common">Swimming crab</name>
    <name type="synonym">Neptunus trituberculatus</name>
    <dbReference type="NCBI Taxonomy" id="210409"/>
    <lineage>
        <taxon>Eukaryota</taxon>
        <taxon>Metazoa</taxon>
        <taxon>Ecdysozoa</taxon>
        <taxon>Arthropoda</taxon>
        <taxon>Crustacea</taxon>
        <taxon>Multicrustacea</taxon>
        <taxon>Malacostraca</taxon>
        <taxon>Eumalacostraca</taxon>
        <taxon>Eucarida</taxon>
        <taxon>Decapoda</taxon>
        <taxon>Pleocyemata</taxon>
        <taxon>Brachyura</taxon>
        <taxon>Eubrachyura</taxon>
        <taxon>Portunoidea</taxon>
        <taxon>Portunidae</taxon>
        <taxon>Portuninae</taxon>
        <taxon>Portunus</taxon>
    </lineage>
</organism>
<evidence type="ECO:0000256" key="1">
    <source>
        <dbReference type="SAM" id="MobiDB-lite"/>
    </source>
</evidence>
<feature type="compositionally biased region" description="Low complexity" evidence="1">
    <location>
        <begin position="45"/>
        <end position="60"/>
    </location>
</feature>
<feature type="region of interest" description="Disordered" evidence="1">
    <location>
        <begin position="37"/>
        <end position="66"/>
    </location>
</feature>
<evidence type="ECO:0000313" key="2">
    <source>
        <dbReference type="EMBL" id="MPC68228.1"/>
    </source>
</evidence>